<dbReference type="GO" id="GO:0000139">
    <property type="term" value="C:Golgi membrane"/>
    <property type="evidence" value="ECO:0007669"/>
    <property type="project" value="UniProtKB-SubCell"/>
</dbReference>
<dbReference type="EMBL" id="BSYO01000009">
    <property type="protein sequence ID" value="GMH10092.1"/>
    <property type="molecule type" value="Genomic_DNA"/>
</dbReference>
<keyword evidence="6 13" id="KW-1133">Transmembrane helix</keyword>
<evidence type="ECO:0000256" key="12">
    <source>
        <dbReference type="PIRSR" id="PIRSR605027-4"/>
    </source>
</evidence>
<dbReference type="InterPro" id="IPR029044">
    <property type="entry name" value="Nucleotide-diphossugar_trans"/>
</dbReference>
<reference evidence="15" key="1">
    <citation type="submission" date="2023-05" db="EMBL/GenBank/DDBJ databases">
        <title>Nepenthes gracilis genome sequencing.</title>
        <authorList>
            <person name="Fukushima K."/>
        </authorList>
    </citation>
    <scope>NUCLEOTIDE SEQUENCE</scope>
    <source>
        <strain evidence="15">SING2019-196</strain>
    </source>
</reference>
<name>A0AAD3XME5_NEPGR</name>
<feature type="region of interest" description="Disordered" evidence="14">
    <location>
        <begin position="43"/>
        <end position="63"/>
    </location>
</feature>
<comment type="similarity">
    <text evidence="2 13">Belongs to the glycosyltransferase 43 family.</text>
</comment>
<protein>
    <recommendedName>
        <fullName evidence="13">Glycosyltransferases</fullName>
        <ecNumber evidence="13">2.4.-.-</ecNumber>
    </recommendedName>
</protein>
<feature type="binding site" evidence="11">
    <location>
        <position position="196"/>
    </location>
    <ligand>
        <name>Mn(2+)</name>
        <dbReference type="ChEBI" id="CHEBI:29035"/>
    </ligand>
</feature>
<dbReference type="AlphaFoldDB" id="A0AAD3XME5"/>
<evidence type="ECO:0000313" key="16">
    <source>
        <dbReference type="Proteomes" id="UP001279734"/>
    </source>
</evidence>
<dbReference type="GO" id="GO:0071555">
    <property type="term" value="P:cell wall organization"/>
    <property type="evidence" value="ECO:0007669"/>
    <property type="project" value="UniProtKB-KW"/>
</dbReference>
<feature type="transmembrane region" description="Helical" evidence="13">
    <location>
        <begin position="20"/>
        <end position="37"/>
    </location>
</feature>
<keyword evidence="11" id="KW-0479">Metal-binding</keyword>
<comment type="function">
    <text evidence="13">Involved in the synthesis of glucuronoxylan hemicellulose in secondary cell walls.</text>
</comment>
<keyword evidence="9" id="KW-0325">Glycoprotein</keyword>
<dbReference type="InterPro" id="IPR005027">
    <property type="entry name" value="Glyco_trans_43"/>
</dbReference>
<gene>
    <name evidence="15" type="ORF">Nepgr_011933</name>
</gene>
<feature type="site" description="Interaction with galactose moiety of substrate glycoprotein" evidence="12">
    <location>
        <position position="231"/>
    </location>
</feature>
<dbReference type="GO" id="GO:0015018">
    <property type="term" value="F:galactosylgalactosylxylosylprotein 3-beta-glucuronosyltransferase activity"/>
    <property type="evidence" value="ECO:0007669"/>
    <property type="project" value="InterPro"/>
</dbReference>
<sequence length="341" mass="38275">MGSIAGERAKKKLVLWKKAAVHFLLCFVMGFFTGFAPTGKSSVSSTSDHSASAPFPMEKLHNQSLQTGNINRNRAERSQPMKNNAHGEDSDVNPKRLVIAITPTGNKDQLRGVLLSRLANTLKLVPPPLLWIVVESELEDSGVSKLLRKTGVMYRHLVFKENINDPRVEMELQRNVALNHIEHHRLSGIVHFAGLDDIYDLSFFDEIRAIEVFGAWPLAKLSTRRKKPIIEGPVCHSSQVVGWHLKNPNNQTEEFPIHISGFAFNSSILWDPERWGRLSSSPNTKQNSLKFVKQAAFEDETELKGVPQEDCSRVNIWKLHLSTKTTPIDELPVHLSGGSLR</sequence>
<evidence type="ECO:0000313" key="15">
    <source>
        <dbReference type="EMBL" id="GMH10092.1"/>
    </source>
</evidence>
<comment type="cofactor">
    <cofactor evidence="11">
        <name>Mn(2+)</name>
        <dbReference type="ChEBI" id="CHEBI:29035"/>
    </cofactor>
</comment>
<evidence type="ECO:0000256" key="3">
    <source>
        <dbReference type="ARBA" id="ARBA00022679"/>
    </source>
</evidence>
<evidence type="ECO:0000256" key="9">
    <source>
        <dbReference type="ARBA" id="ARBA00023180"/>
    </source>
</evidence>
<dbReference type="PANTHER" id="PTHR10896:SF59">
    <property type="entry name" value="BETA-1,4-XYLOSYLTRANSFERASE IRX9"/>
    <property type="match status" value="1"/>
</dbReference>
<feature type="compositionally biased region" description="Low complexity" evidence="14">
    <location>
        <begin position="43"/>
        <end position="52"/>
    </location>
</feature>
<dbReference type="GO" id="GO:0009834">
    <property type="term" value="P:plant-type secondary cell wall biogenesis"/>
    <property type="evidence" value="ECO:0007669"/>
    <property type="project" value="TreeGrafter"/>
</dbReference>
<organism evidence="15 16">
    <name type="scientific">Nepenthes gracilis</name>
    <name type="common">Slender pitcher plant</name>
    <dbReference type="NCBI Taxonomy" id="150966"/>
    <lineage>
        <taxon>Eukaryota</taxon>
        <taxon>Viridiplantae</taxon>
        <taxon>Streptophyta</taxon>
        <taxon>Embryophyta</taxon>
        <taxon>Tracheophyta</taxon>
        <taxon>Spermatophyta</taxon>
        <taxon>Magnoliopsida</taxon>
        <taxon>eudicotyledons</taxon>
        <taxon>Gunneridae</taxon>
        <taxon>Pentapetalae</taxon>
        <taxon>Caryophyllales</taxon>
        <taxon>Nepenthaceae</taxon>
        <taxon>Nepenthes</taxon>
    </lineage>
</organism>
<dbReference type="GO" id="GO:0010417">
    <property type="term" value="P:glucuronoxylan biosynthetic process"/>
    <property type="evidence" value="ECO:0007669"/>
    <property type="project" value="TreeGrafter"/>
</dbReference>
<keyword evidence="10 13" id="KW-0961">Cell wall biogenesis/degradation</keyword>
<dbReference type="Pfam" id="PF03360">
    <property type="entry name" value="Glyco_transf_43"/>
    <property type="match status" value="1"/>
</dbReference>
<accession>A0AAD3XME5</accession>
<evidence type="ECO:0000256" key="7">
    <source>
        <dbReference type="ARBA" id="ARBA00023034"/>
    </source>
</evidence>
<keyword evidence="8 13" id="KW-0472">Membrane</keyword>
<evidence type="ECO:0000256" key="2">
    <source>
        <dbReference type="ARBA" id="ARBA00007706"/>
    </source>
</evidence>
<dbReference type="Gene3D" id="3.90.550.10">
    <property type="entry name" value="Spore Coat Polysaccharide Biosynthesis Protein SpsA, Chain A"/>
    <property type="match status" value="1"/>
</dbReference>
<evidence type="ECO:0000256" key="14">
    <source>
        <dbReference type="SAM" id="MobiDB-lite"/>
    </source>
</evidence>
<evidence type="ECO:0000256" key="5">
    <source>
        <dbReference type="ARBA" id="ARBA00022968"/>
    </source>
</evidence>
<dbReference type="GO" id="GO:0046872">
    <property type="term" value="F:metal ion binding"/>
    <property type="evidence" value="ECO:0007669"/>
    <property type="project" value="UniProtKB-KW"/>
</dbReference>
<evidence type="ECO:0000256" key="6">
    <source>
        <dbReference type="ARBA" id="ARBA00022989"/>
    </source>
</evidence>
<keyword evidence="11" id="KW-0464">Manganese</keyword>
<keyword evidence="7 13" id="KW-0333">Golgi apparatus</keyword>
<dbReference type="EC" id="2.4.-.-" evidence="13"/>
<comment type="caution">
    <text evidence="15">The sequence shown here is derived from an EMBL/GenBank/DDBJ whole genome shotgun (WGS) entry which is preliminary data.</text>
</comment>
<keyword evidence="5 13" id="KW-0735">Signal-anchor</keyword>
<evidence type="ECO:0000256" key="8">
    <source>
        <dbReference type="ARBA" id="ARBA00023136"/>
    </source>
</evidence>
<dbReference type="SUPFAM" id="SSF53448">
    <property type="entry name" value="Nucleotide-diphospho-sugar transferases"/>
    <property type="match status" value="1"/>
</dbReference>
<evidence type="ECO:0000256" key="10">
    <source>
        <dbReference type="ARBA" id="ARBA00023316"/>
    </source>
</evidence>
<evidence type="ECO:0000256" key="11">
    <source>
        <dbReference type="PIRSR" id="PIRSR605027-3"/>
    </source>
</evidence>
<comment type="subcellular location">
    <subcellularLocation>
        <location evidence="1 13">Golgi apparatus membrane</location>
        <topology evidence="1 13">Single-pass type II membrane protein</topology>
    </subcellularLocation>
</comment>
<dbReference type="PANTHER" id="PTHR10896">
    <property type="entry name" value="GALACTOSYLGALACTOSYLXYLOSYLPROTEIN 3-BETA-GLUCURONOSYLTRANSFERASE BETA-1,3-GLUCURONYLTRANSFERASE"/>
    <property type="match status" value="1"/>
</dbReference>
<evidence type="ECO:0000256" key="4">
    <source>
        <dbReference type="ARBA" id="ARBA00022692"/>
    </source>
</evidence>
<evidence type="ECO:0000256" key="13">
    <source>
        <dbReference type="RuleBase" id="RU363127"/>
    </source>
</evidence>
<proteinExistence type="inferred from homology"/>
<evidence type="ECO:0000256" key="1">
    <source>
        <dbReference type="ARBA" id="ARBA00004323"/>
    </source>
</evidence>
<dbReference type="Proteomes" id="UP001279734">
    <property type="component" value="Unassembled WGS sequence"/>
</dbReference>
<keyword evidence="3 13" id="KW-0808">Transferase</keyword>
<dbReference type="GO" id="GO:0042285">
    <property type="term" value="F:xylosyltransferase activity"/>
    <property type="evidence" value="ECO:0007669"/>
    <property type="project" value="TreeGrafter"/>
</dbReference>
<keyword evidence="16" id="KW-1185">Reference proteome</keyword>
<keyword evidence="4 13" id="KW-0812">Transmembrane</keyword>